<dbReference type="InterPro" id="IPR002750">
    <property type="entry name" value="CobE/GbiG_C"/>
</dbReference>
<organism evidence="9 10">
    <name type="scientific">Magnetospirillum aberrantis SpK</name>
    <dbReference type="NCBI Taxonomy" id="908842"/>
    <lineage>
        <taxon>Bacteria</taxon>
        <taxon>Pseudomonadati</taxon>
        <taxon>Pseudomonadota</taxon>
        <taxon>Alphaproteobacteria</taxon>
        <taxon>Rhodospirillales</taxon>
        <taxon>Rhodospirillaceae</taxon>
        <taxon>Magnetospirillum</taxon>
    </lineage>
</organism>
<evidence type="ECO:0000256" key="5">
    <source>
        <dbReference type="ARBA" id="ARBA00022691"/>
    </source>
</evidence>
<evidence type="ECO:0000256" key="2">
    <source>
        <dbReference type="ARBA" id="ARBA00022573"/>
    </source>
</evidence>
<dbReference type="InterPro" id="IPR036518">
    <property type="entry name" value="CobE/GbiG_C_sf"/>
</dbReference>
<evidence type="ECO:0000256" key="4">
    <source>
        <dbReference type="ARBA" id="ARBA00022679"/>
    </source>
</evidence>
<dbReference type="InterPro" id="IPR014776">
    <property type="entry name" value="4pyrrole_Mease_sub2"/>
</dbReference>
<dbReference type="InterPro" id="IPR000878">
    <property type="entry name" value="4pyrrol_Mease"/>
</dbReference>
<evidence type="ECO:0000313" key="9">
    <source>
        <dbReference type="EMBL" id="NFV81683.1"/>
    </source>
</evidence>
<dbReference type="InterPro" id="IPR021744">
    <property type="entry name" value="CbiG_N"/>
</dbReference>
<comment type="pathway">
    <text evidence="1">Cofactor biosynthesis; adenosylcobalamin biosynthesis.</text>
</comment>
<dbReference type="Pfam" id="PF11760">
    <property type="entry name" value="CbiG_N"/>
    <property type="match status" value="1"/>
</dbReference>
<comment type="caution">
    <text evidence="9">The sequence shown here is derived from an EMBL/GenBank/DDBJ whole genome shotgun (WGS) entry which is preliminary data.</text>
</comment>
<dbReference type="GO" id="GO:0032259">
    <property type="term" value="P:methylation"/>
    <property type="evidence" value="ECO:0007669"/>
    <property type="project" value="UniProtKB-KW"/>
</dbReference>
<reference evidence="9 10" key="1">
    <citation type="submission" date="2020-02" db="EMBL/GenBank/DDBJ databases">
        <authorList>
            <person name="Dziuba M."/>
            <person name="Kuznetsov B."/>
            <person name="Mardanov A."/>
            <person name="Ravin N."/>
            <person name="Grouzdev D."/>
        </authorList>
    </citation>
    <scope>NUCLEOTIDE SEQUENCE [LARGE SCALE GENOMIC DNA]</scope>
    <source>
        <strain evidence="9 10">SpK</strain>
    </source>
</reference>
<dbReference type="Pfam" id="PF01890">
    <property type="entry name" value="CbiG_C"/>
    <property type="match status" value="1"/>
</dbReference>
<protein>
    <submittedName>
        <fullName evidence="9">Precorrin-3B C(17)-methyltransferase</fullName>
        <ecNumber evidence="9">2.1.1.131</ecNumber>
    </submittedName>
</protein>
<keyword evidence="2" id="KW-0169">Cobalamin biosynthesis</keyword>
<evidence type="ECO:0000313" key="10">
    <source>
        <dbReference type="Proteomes" id="UP000480684"/>
    </source>
</evidence>
<dbReference type="PANTHER" id="PTHR47036:SF1">
    <property type="entry name" value="COBALT-FACTOR III C(17)-METHYLTRANSFERASE-RELATED"/>
    <property type="match status" value="1"/>
</dbReference>
<evidence type="ECO:0000259" key="8">
    <source>
        <dbReference type="Pfam" id="PF11760"/>
    </source>
</evidence>
<dbReference type="Gene3D" id="3.30.420.180">
    <property type="entry name" value="CobE/GbiG C-terminal domain"/>
    <property type="match status" value="1"/>
</dbReference>
<dbReference type="EC" id="2.1.1.131" evidence="9"/>
<dbReference type="InterPro" id="IPR014777">
    <property type="entry name" value="4pyrrole_Mease_sub1"/>
</dbReference>
<evidence type="ECO:0000256" key="3">
    <source>
        <dbReference type="ARBA" id="ARBA00022603"/>
    </source>
</evidence>
<evidence type="ECO:0000256" key="1">
    <source>
        <dbReference type="ARBA" id="ARBA00004953"/>
    </source>
</evidence>
<dbReference type="RefSeq" id="WP_163681956.1">
    <property type="nucleotide sequence ID" value="NZ_JAAIYP010000042.1"/>
</dbReference>
<dbReference type="InterPro" id="IPR035996">
    <property type="entry name" value="4pyrrol_Methylase_sf"/>
</dbReference>
<dbReference type="InterPro" id="IPR051810">
    <property type="entry name" value="Precorrin_MeTrfase"/>
</dbReference>
<dbReference type="GO" id="GO:0030789">
    <property type="term" value="F:precorrin-3B C17-methyltransferase activity"/>
    <property type="evidence" value="ECO:0007669"/>
    <property type="project" value="UniProtKB-EC"/>
</dbReference>
<sequence>MIAVVVVTPAALPVARRITAALPEARLHGLAGRVEGAEEVFSDAKAHIAALFKAGTPVIGVCAAGILIRAVGPVLVDKQAEPPVLAVAPDGSSVVPLLGGHHGANELSRRLAAALESHAAITTAGDLKLGVALDEPPPGWHVANPEAAKPVAAAFLAGEPVRLEVEAGEAGWLKHLPFAEEAEPAVRITDHQVTADEAELLLNPPVLALGVGCERDCPPEDLARLVRDTLESEALAPGAIACVASIDLKMDEGAVHALAASLGVPARFFTAAELNQQAPRLKNPSDIVLKETGCPGVSEGAALAAAGPDSELVVPKVKNKRATVAIARAPQGIDPAQVGRARGKLFVVGIGPGTAAMRTPEASAAIAASSDLVGYGLYLDLLGEATAGKARHQSNLGAEADRARMALDLAGQGKVVSLVCSGDAGIYALATLVFELIERESKVEWLRTDVQVIPGVSALQAAAARAGAPVNHDFCTISLSDLLTPWETIEKRLKAAAEADFVVCFYNPVSQRRRDQLARARDILLTGRPAETPVILARQLGRPEESVRVVSLGELTPDHADMLTLVMVGSSESRRLRLGGATRVYTPRGYAKKLT</sequence>
<accession>A0A7C9QVH9</accession>
<name>A0A7C9QVH9_9PROT</name>
<dbReference type="SUPFAM" id="SSF53790">
    <property type="entry name" value="Tetrapyrrole methylase"/>
    <property type="match status" value="1"/>
</dbReference>
<keyword evidence="10" id="KW-1185">Reference proteome</keyword>
<dbReference type="Gene3D" id="3.40.50.11220">
    <property type="match status" value="1"/>
</dbReference>
<dbReference type="NCBIfam" id="TIGR01466">
    <property type="entry name" value="cobJ_cbiH"/>
    <property type="match status" value="1"/>
</dbReference>
<evidence type="ECO:0000259" key="7">
    <source>
        <dbReference type="Pfam" id="PF01890"/>
    </source>
</evidence>
<feature type="domain" description="Cobalamin synthesis G N-terminal" evidence="8">
    <location>
        <begin position="47"/>
        <end position="126"/>
    </location>
</feature>
<evidence type="ECO:0000259" key="6">
    <source>
        <dbReference type="Pfam" id="PF00590"/>
    </source>
</evidence>
<dbReference type="InterPro" id="IPR038029">
    <property type="entry name" value="GbiG_N_sf"/>
</dbReference>
<dbReference type="CDD" id="cd11646">
    <property type="entry name" value="Precorrin_3B_C17_MT"/>
    <property type="match status" value="1"/>
</dbReference>
<dbReference type="Gene3D" id="3.40.1010.10">
    <property type="entry name" value="Cobalt-precorrin-4 Transmethylase, Domain 1"/>
    <property type="match status" value="1"/>
</dbReference>
<keyword evidence="3 9" id="KW-0489">Methyltransferase</keyword>
<dbReference type="GO" id="GO:0009236">
    <property type="term" value="P:cobalamin biosynthetic process"/>
    <property type="evidence" value="ECO:0007669"/>
    <property type="project" value="UniProtKB-UniPathway"/>
</dbReference>
<dbReference type="PANTHER" id="PTHR47036">
    <property type="entry name" value="COBALT-FACTOR III C(17)-METHYLTRANSFERASE-RELATED"/>
    <property type="match status" value="1"/>
</dbReference>
<dbReference type="SUPFAM" id="SSF159672">
    <property type="entry name" value="CbiG N-terminal domain-like"/>
    <property type="match status" value="1"/>
</dbReference>
<keyword evidence="5" id="KW-0949">S-adenosyl-L-methionine</keyword>
<dbReference type="EMBL" id="JAAIYP010000042">
    <property type="protein sequence ID" value="NFV81683.1"/>
    <property type="molecule type" value="Genomic_DNA"/>
</dbReference>
<gene>
    <name evidence="9" type="primary">cobJ</name>
    <name evidence="9" type="ORF">G4223_16355</name>
</gene>
<dbReference type="InterPro" id="IPR006363">
    <property type="entry name" value="Cbl_synth_CobJ/CibH_dom"/>
</dbReference>
<feature type="domain" description="Tetrapyrrole methylase" evidence="6">
    <location>
        <begin position="344"/>
        <end position="555"/>
    </location>
</feature>
<dbReference type="Proteomes" id="UP000480684">
    <property type="component" value="Unassembled WGS sequence"/>
</dbReference>
<dbReference type="UniPathway" id="UPA00148"/>
<dbReference type="Pfam" id="PF00590">
    <property type="entry name" value="TP_methylase"/>
    <property type="match status" value="1"/>
</dbReference>
<dbReference type="Gene3D" id="3.30.950.10">
    <property type="entry name" value="Methyltransferase, Cobalt-precorrin-4 Transmethylase, Domain 2"/>
    <property type="match status" value="1"/>
</dbReference>
<proteinExistence type="predicted"/>
<dbReference type="SUPFAM" id="SSF159664">
    <property type="entry name" value="CobE/GbiG C-terminal domain-like"/>
    <property type="match status" value="1"/>
</dbReference>
<dbReference type="AlphaFoldDB" id="A0A7C9QVH9"/>
<feature type="domain" description="CobE/GbiG C-terminal" evidence="7">
    <location>
        <begin position="207"/>
        <end position="327"/>
    </location>
</feature>
<keyword evidence="4 9" id="KW-0808">Transferase</keyword>